<evidence type="ECO:0000313" key="4">
    <source>
        <dbReference type="Proteomes" id="UP000179076"/>
    </source>
</evidence>
<name>A0A1F6VJ48_9PROT</name>
<comment type="caution">
    <text evidence="3">The sequence shown here is derived from an EMBL/GenBank/DDBJ whole genome shotgun (WGS) entry which is preliminary data.</text>
</comment>
<dbReference type="Gene3D" id="3.30.1460.30">
    <property type="entry name" value="YgaC/TfoX-N like chaperone"/>
    <property type="match status" value="1"/>
</dbReference>
<evidence type="ECO:0000256" key="1">
    <source>
        <dbReference type="SAM" id="Phobius"/>
    </source>
</evidence>
<dbReference type="PANTHER" id="PTHR36121:SF1">
    <property type="entry name" value="PROTEIN SXY"/>
    <property type="match status" value="1"/>
</dbReference>
<dbReference type="InterPro" id="IPR047525">
    <property type="entry name" value="TfoX-like"/>
</dbReference>
<sequence length="121" mass="13876">MDPRVNSFIEFVRDQLRDLGNTTFRRMFGGYGIYAGETFFGILHAGRLYFKTNTASRVRYRDRGMEALRATAKQTLTNYYEVPADVLEDSEVLTEWARQSIAVAGIRDTRTAPARSRAKKK</sequence>
<reference evidence="3 4" key="1">
    <citation type="journal article" date="2016" name="Nat. Commun.">
        <title>Thousands of microbial genomes shed light on interconnected biogeochemical processes in an aquifer system.</title>
        <authorList>
            <person name="Anantharaman K."/>
            <person name="Brown C.T."/>
            <person name="Hug L.A."/>
            <person name="Sharon I."/>
            <person name="Castelle C.J."/>
            <person name="Probst A.J."/>
            <person name="Thomas B.C."/>
            <person name="Singh A."/>
            <person name="Wilkins M.J."/>
            <person name="Karaoz U."/>
            <person name="Brodie E.L."/>
            <person name="Williams K.H."/>
            <person name="Hubbard S.S."/>
            <person name="Banfield J.F."/>
        </authorList>
    </citation>
    <scope>NUCLEOTIDE SEQUENCE [LARGE SCALE GENOMIC DNA]</scope>
</reference>
<proteinExistence type="predicted"/>
<dbReference type="Proteomes" id="UP000179076">
    <property type="component" value="Unassembled WGS sequence"/>
</dbReference>
<organism evidence="3 4">
    <name type="scientific">Candidatus Muproteobacteria bacterium RBG_16_60_9</name>
    <dbReference type="NCBI Taxonomy" id="1817755"/>
    <lineage>
        <taxon>Bacteria</taxon>
        <taxon>Pseudomonadati</taxon>
        <taxon>Pseudomonadota</taxon>
        <taxon>Candidatus Muproteobacteria</taxon>
    </lineage>
</organism>
<dbReference type="Pfam" id="PF04993">
    <property type="entry name" value="TfoX_N"/>
    <property type="match status" value="1"/>
</dbReference>
<dbReference type="AlphaFoldDB" id="A0A1F6VJ48"/>
<dbReference type="PANTHER" id="PTHR36121">
    <property type="entry name" value="PROTEIN SXY"/>
    <property type="match status" value="1"/>
</dbReference>
<feature type="transmembrane region" description="Helical" evidence="1">
    <location>
        <begin position="31"/>
        <end position="50"/>
    </location>
</feature>
<keyword evidence="1" id="KW-1133">Transmembrane helix</keyword>
<evidence type="ECO:0000259" key="2">
    <source>
        <dbReference type="Pfam" id="PF04993"/>
    </source>
</evidence>
<dbReference type="EMBL" id="MFSP01000016">
    <property type="protein sequence ID" value="OGI69634.1"/>
    <property type="molecule type" value="Genomic_DNA"/>
</dbReference>
<keyword evidence="1" id="KW-0812">Transmembrane</keyword>
<accession>A0A1F6VJ48</accession>
<evidence type="ECO:0000313" key="3">
    <source>
        <dbReference type="EMBL" id="OGI69634.1"/>
    </source>
</evidence>
<protein>
    <recommendedName>
        <fullName evidence="2">TfoX N-terminal domain-containing protein</fullName>
    </recommendedName>
</protein>
<dbReference type="InterPro" id="IPR007076">
    <property type="entry name" value="TfoX_N"/>
</dbReference>
<gene>
    <name evidence="3" type="ORF">A2W18_04150</name>
</gene>
<feature type="domain" description="TfoX N-terminal" evidence="2">
    <location>
        <begin position="14"/>
        <end position="103"/>
    </location>
</feature>
<dbReference type="SUPFAM" id="SSF159894">
    <property type="entry name" value="YgaC/TfoX-N like"/>
    <property type="match status" value="1"/>
</dbReference>
<keyword evidence="1" id="KW-0472">Membrane</keyword>